<accession>A0A0N5CKZ7</accession>
<feature type="transmembrane region" description="Helical" evidence="7">
    <location>
        <begin position="82"/>
        <end position="110"/>
    </location>
</feature>
<evidence type="ECO:0000313" key="9">
    <source>
        <dbReference type="Proteomes" id="UP000276776"/>
    </source>
</evidence>
<protein>
    <submittedName>
        <fullName evidence="10">Conserved plasma membrane protein</fullName>
    </submittedName>
</protein>
<feature type="transmembrane region" description="Helical" evidence="7">
    <location>
        <begin position="767"/>
        <end position="792"/>
    </location>
</feature>
<evidence type="ECO:0000256" key="6">
    <source>
        <dbReference type="ARBA" id="ARBA00023180"/>
    </source>
</evidence>
<keyword evidence="4 7" id="KW-1133">Transmembrane helix</keyword>
<dbReference type="WBParaSite" id="TCLT_0000076801-mRNA-1">
    <property type="protein sequence ID" value="TCLT_0000076801-mRNA-1"/>
    <property type="gene ID" value="TCLT_0000076801"/>
</dbReference>
<dbReference type="InterPro" id="IPR008795">
    <property type="entry name" value="Prominin"/>
</dbReference>
<sequence>MEDFDQNNPKNGDGYQCNKFLAEEQNDPVTIYFYSLIKKFIRLFYKPFPHQALISRETLEGNWSYFQQSFSGTYRQWLDYELWWIIIGSLTIITMILFSVLYIFYTLISYCISSSKKKTTDQKRDCCKRYFLNFLITLFVLIDVFAVSSLLVTSQYAEYGADQLPHRLSYCIDDLSYYKKSTDQIIRNTLINDFQKVNESLSKLIVSGGSPIVHRVKKITGAHTIDSFLNISNEAQELLKLTIGYENDLKKVNSELLSLKNELFKLYRTFVSELDNCIHHDSELVKRRCQEAENELVDIRNITLHLRQGILSSETKEALKILAESNVAEIFGAIATDFKEKETELNRKVQEKQQAIQFTMKEIQNDLMRIADALSTQIRQIKPELLYDLLKQYMGTTYCTVVQYTWYVSLTLCAIFSLKALYFLFALCYGCFGRRPNDYRNDCCVRSTGSKLFFCGIWLSVLLLPFIAVLTAALLFAGVNIYSLVCWPLDDPFSRPDMLSLSERMLDVWRGKQVAEDLSPLINQLSLADMIRSCERNETLYHIFAMDKKYHLYDLREYGQELYDRLDLNIQTAFSDINLSKPFTTFATPEQLLMLQKIFNVSIGSNIQEILFQVHNNMEQLEHIPRVISIIEEKYVGKKLPNVIQLIADQLRTMQIKTGNPLQRNLATISKLLSELEDRLTRIILPGTTLSSKLQHAQAMLSSNFNEYFRAAADQLVHEINEQVERYMGHVQKQMSTNASSCIPLSEIAKGASAAFCQYTVDPFNGIWASMLISAICTLPLIMLGSAASSLYKKKFPYPQYIVNEPVNGDGQSAFGALVTDFYDNRSKQHKL</sequence>
<feature type="transmembrane region" description="Helical" evidence="7">
    <location>
        <begin position="406"/>
        <end position="432"/>
    </location>
</feature>
<keyword evidence="6" id="KW-0325">Glycoprotein</keyword>
<keyword evidence="5 7" id="KW-0472">Membrane</keyword>
<dbReference type="STRING" id="103827.A0A0N5CKZ7"/>
<dbReference type="OMA" id="VYHLMMY"/>
<gene>
    <name evidence="8" type="ORF">TCLT_LOCUS769</name>
</gene>
<evidence type="ECO:0000313" key="8">
    <source>
        <dbReference type="EMBL" id="VDM95870.1"/>
    </source>
</evidence>
<dbReference type="Proteomes" id="UP000276776">
    <property type="component" value="Unassembled WGS sequence"/>
</dbReference>
<dbReference type="PANTHER" id="PTHR22730:SF1">
    <property type="entry name" value="PROMININ-LIKE PROTEIN"/>
    <property type="match status" value="1"/>
</dbReference>
<evidence type="ECO:0000256" key="3">
    <source>
        <dbReference type="ARBA" id="ARBA00022692"/>
    </source>
</evidence>
<organism evidence="10">
    <name type="scientific">Thelazia callipaeda</name>
    <name type="common">Oriental eyeworm</name>
    <name type="synonym">Parasitic nematode</name>
    <dbReference type="NCBI Taxonomy" id="103827"/>
    <lineage>
        <taxon>Eukaryota</taxon>
        <taxon>Metazoa</taxon>
        <taxon>Ecdysozoa</taxon>
        <taxon>Nematoda</taxon>
        <taxon>Chromadorea</taxon>
        <taxon>Rhabditida</taxon>
        <taxon>Spirurina</taxon>
        <taxon>Spiruromorpha</taxon>
        <taxon>Thelazioidea</taxon>
        <taxon>Thelaziidae</taxon>
        <taxon>Thelazia</taxon>
    </lineage>
</organism>
<evidence type="ECO:0000256" key="2">
    <source>
        <dbReference type="ARBA" id="ARBA00006058"/>
    </source>
</evidence>
<dbReference type="PANTHER" id="PTHR22730">
    <property type="entry name" value="PROMININ PROM PROTEIN"/>
    <property type="match status" value="1"/>
</dbReference>
<reference evidence="8 9" key="2">
    <citation type="submission" date="2018-11" db="EMBL/GenBank/DDBJ databases">
        <authorList>
            <consortium name="Pathogen Informatics"/>
        </authorList>
    </citation>
    <scope>NUCLEOTIDE SEQUENCE [LARGE SCALE GENOMIC DNA]</scope>
</reference>
<evidence type="ECO:0000256" key="5">
    <source>
        <dbReference type="ARBA" id="ARBA00023136"/>
    </source>
</evidence>
<evidence type="ECO:0000256" key="4">
    <source>
        <dbReference type="ARBA" id="ARBA00022989"/>
    </source>
</evidence>
<keyword evidence="3 7" id="KW-0812">Transmembrane</keyword>
<evidence type="ECO:0000256" key="1">
    <source>
        <dbReference type="ARBA" id="ARBA00004141"/>
    </source>
</evidence>
<dbReference type="OrthoDB" id="6229420at2759"/>
<keyword evidence="9" id="KW-1185">Reference proteome</keyword>
<reference evidence="10" key="1">
    <citation type="submission" date="2017-02" db="UniProtKB">
        <authorList>
            <consortium name="WormBaseParasite"/>
        </authorList>
    </citation>
    <scope>IDENTIFICATION</scope>
</reference>
<feature type="transmembrane region" description="Helical" evidence="7">
    <location>
        <begin position="130"/>
        <end position="152"/>
    </location>
</feature>
<dbReference type="GO" id="GO:0016020">
    <property type="term" value="C:membrane"/>
    <property type="evidence" value="ECO:0007669"/>
    <property type="project" value="UniProtKB-SubCell"/>
</dbReference>
<comment type="subcellular location">
    <subcellularLocation>
        <location evidence="1">Membrane</location>
        <topology evidence="1">Multi-pass membrane protein</topology>
    </subcellularLocation>
</comment>
<dbReference type="Pfam" id="PF05478">
    <property type="entry name" value="Prominin"/>
    <property type="match status" value="1"/>
</dbReference>
<proteinExistence type="inferred from homology"/>
<dbReference type="AlphaFoldDB" id="A0A0N5CKZ7"/>
<name>A0A0N5CKZ7_THECL</name>
<dbReference type="EMBL" id="UYYF01000067">
    <property type="protein sequence ID" value="VDM95870.1"/>
    <property type="molecule type" value="Genomic_DNA"/>
</dbReference>
<comment type="similarity">
    <text evidence="2">Belongs to the prominin family.</text>
</comment>
<evidence type="ECO:0000313" key="10">
    <source>
        <dbReference type="WBParaSite" id="TCLT_0000076801-mRNA-1"/>
    </source>
</evidence>
<feature type="transmembrane region" description="Helical" evidence="7">
    <location>
        <begin position="452"/>
        <end position="476"/>
    </location>
</feature>
<evidence type="ECO:0000256" key="7">
    <source>
        <dbReference type="SAM" id="Phobius"/>
    </source>
</evidence>